<feature type="compositionally biased region" description="Low complexity" evidence="1">
    <location>
        <begin position="231"/>
        <end position="245"/>
    </location>
</feature>
<organism evidence="2 3">
    <name type="scientific">Puccinia striiformis</name>
    <dbReference type="NCBI Taxonomy" id="27350"/>
    <lineage>
        <taxon>Eukaryota</taxon>
        <taxon>Fungi</taxon>
        <taxon>Dikarya</taxon>
        <taxon>Basidiomycota</taxon>
        <taxon>Pucciniomycotina</taxon>
        <taxon>Pucciniomycetes</taxon>
        <taxon>Pucciniales</taxon>
        <taxon>Pucciniaceae</taxon>
        <taxon>Puccinia</taxon>
    </lineage>
</organism>
<feature type="region of interest" description="Disordered" evidence="1">
    <location>
        <begin position="228"/>
        <end position="247"/>
    </location>
</feature>
<name>A0A2S4VDR2_9BASI</name>
<protein>
    <submittedName>
        <fullName evidence="2">Uncharacterized protein</fullName>
    </submittedName>
</protein>
<dbReference type="VEuPathDB" id="FungiDB:PSTT_08115"/>
<feature type="region of interest" description="Disordered" evidence="1">
    <location>
        <begin position="303"/>
        <end position="328"/>
    </location>
</feature>
<sequence>MSSDPANSNPAGSTDPPPKDHTAPFPASSMSTEEMFRAFIQVQHTAALQSTSRMERLEDAILELSLKTEPVERPLALAPGRIDLQKFKTTDGCLIRETNTLTFYANNVDTLVTKSWVDFKKSLFKFALAPLWRTEIRSQIRYIKMLDSEKFIVFSARARSLQNMANFDASPGTSVSDFDLAESVNMGSPVEVQNLITNHQVLLADPFQYSDFEFRVAGFHEGLKKLRASRTRPAASHTSTATPSTNRAQGEDIIWRIHAYLDSQGHCHFCKKACGSVPGSCPGPIDRKWQTIPDSFVTPIKPANYKPPMPRGPAPHSAGRPLNHQRDVRHTDLPRLRALPTTRALLPWIEHLFKLWRRSTRNSAKQPKLSTYQAQLRLVS</sequence>
<dbReference type="Proteomes" id="UP000239156">
    <property type="component" value="Unassembled WGS sequence"/>
</dbReference>
<dbReference type="EMBL" id="PKSL01000072">
    <property type="protein sequence ID" value="POW07672.1"/>
    <property type="molecule type" value="Genomic_DNA"/>
</dbReference>
<keyword evidence="3" id="KW-1185">Reference proteome</keyword>
<gene>
    <name evidence="2" type="ORF">PSTT_08115</name>
</gene>
<feature type="compositionally biased region" description="Polar residues" evidence="1">
    <location>
        <begin position="1"/>
        <end position="12"/>
    </location>
</feature>
<comment type="caution">
    <text evidence="2">The sequence shown here is derived from an EMBL/GenBank/DDBJ whole genome shotgun (WGS) entry which is preliminary data.</text>
</comment>
<evidence type="ECO:0000313" key="2">
    <source>
        <dbReference type="EMBL" id="POW07672.1"/>
    </source>
</evidence>
<evidence type="ECO:0000256" key="1">
    <source>
        <dbReference type="SAM" id="MobiDB-lite"/>
    </source>
</evidence>
<reference evidence="2" key="1">
    <citation type="submission" date="2017-12" db="EMBL/GenBank/DDBJ databases">
        <title>Gene loss provides genomic basis for host adaptation in cereal stripe rust fungi.</title>
        <authorList>
            <person name="Xia C."/>
        </authorList>
    </citation>
    <scope>NUCLEOTIDE SEQUENCE [LARGE SCALE GENOMIC DNA]</scope>
    <source>
        <strain evidence="2">93-210</strain>
    </source>
</reference>
<feature type="region of interest" description="Disordered" evidence="1">
    <location>
        <begin position="1"/>
        <end position="27"/>
    </location>
</feature>
<accession>A0A2S4VDR2</accession>
<dbReference type="AlphaFoldDB" id="A0A2S4VDR2"/>
<dbReference type="VEuPathDB" id="FungiDB:PSHT_00705"/>
<evidence type="ECO:0000313" key="3">
    <source>
        <dbReference type="Proteomes" id="UP000239156"/>
    </source>
</evidence>
<proteinExistence type="predicted"/>